<evidence type="ECO:0000313" key="7">
    <source>
        <dbReference type="EMBL" id="MUL36612.1"/>
    </source>
</evidence>
<keyword evidence="3" id="KW-0233">DNA recombination</keyword>
<dbReference type="NCBIfam" id="NF033518">
    <property type="entry name" value="transpos_IS607"/>
    <property type="match status" value="1"/>
</dbReference>
<dbReference type="InterPro" id="IPR051491">
    <property type="entry name" value="Recombinase/Transposase-rel"/>
</dbReference>
<dbReference type="AlphaFoldDB" id="A0A6N8FVJ5"/>
<dbReference type="Pfam" id="PF00239">
    <property type="entry name" value="Resolvase"/>
    <property type="match status" value="1"/>
</dbReference>
<dbReference type="Gene3D" id="1.10.287.2170">
    <property type="match status" value="1"/>
</dbReference>
<evidence type="ECO:0000256" key="4">
    <source>
        <dbReference type="PIRSR" id="PIRSR606118-50"/>
    </source>
</evidence>
<accession>A0A6N8FVJ5</accession>
<dbReference type="GO" id="GO:0003677">
    <property type="term" value="F:DNA binding"/>
    <property type="evidence" value="ECO:0007669"/>
    <property type="project" value="UniProtKB-KW"/>
</dbReference>
<evidence type="ECO:0000256" key="5">
    <source>
        <dbReference type="PROSITE-ProRule" id="PRU10137"/>
    </source>
</evidence>
<dbReference type="SUPFAM" id="SSF53041">
    <property type="entry name" value="Resolvase-like"/>
    <property type="match status" value="1"/>
</dbReference>
<dbReference type="SUPFAM" id="SSF46955">
    <property type="entry name" value="Putative DNA-binding domain"/>
    <property type="match status" value="1"/>
</dbReference>
<dbReference type="InterPro" id="IPR006119">
    <property type="entry name" value="Resolv_N"/>
</dbReference>
<feature type="domain" description="Resolvase/invertase-type recombinase catalytic" evidence="6">
    <location>
        <begin position="56"/>
        <end position="195"/>
    </location>
</feature>
<dbReference type="InterPro" id="IPR006118">
    <property type="entry name" value="Recombinase_CS"/>
</dbReference>
<dbReference type="PANTHER" id="PTHR36172">
    <property type="match status" value="1"/>
</dbReference>
<comment type="caution">
    <text evidence="7">The sequence shown here is derived from an EMBL/GenBank/DDBJ whole genome shotgun (WGS) entry which is preliminary data.</text>
</comment>
<dbReference type="RefSeq" id="WP_105218204.1">
    <property type="nucleotide sequence ID" value="NZ_CAWNSU010000076.1"/>
</dbReference>
<evidence type="ECO:0000259" key="6">
    <source>
        <dbReference type="PROSITE" id="PS51736"/>
    </source>
</evidence>
<dbReference type="PROSITE" id="PS51736">
    <property type="entry name" value="RECOMBINASES_3"/>
    <property type="match status" value="1"/>
</dbReference>
<evidence type="ECO:0000313" key="8">
    <source>
        <dbReference type="Proteomes" id="UP000441797"/>
    </source>
</evidence>
<dbReference type="Gene3D" id="1.10.1660.10">
    <property type="match status" value="1"/>
</dbReference>
<dbReference type="PANTHER" id="PTHR36172:SF1">
    <property type="entry name" value="RESOLVASE-RELATED"/>
    <property type="match status" value="1"/>
</dbReference>
<dbReference type="Gene3D" id="3.40.50.1390">
    <property type="entry name" value="Resolvase, N-terminal catalytic domain"/>
    <property type="match status" value="1"/>
</dbReference>
<protein>
    <submittedName>
        <fullName evidence="7">IS607 family transposase</fullName>
    </submittedName>
</protein>
<dbReference type="EMBL" id="NAPY01000012">
    <property type="protein sequence ID" value="MUL36612.1"/>
    <property type="molecule type" value="Genomic_DNA"/>
</dbReference>
<feature type="active site" description="O-(5'-phospho-DNA)-serine intermediate" evidence="4 5">
    <location>
        <position position="64"/>
    </location>
</feature>
<dbReference type="InterPro" id="IPR009061">
    <property type="entry name" value="DNA-bd_dom_put_sf"/>
</dbReference>
<dbReference type="Proteomes" id="UP000441797">
    <property type="component" value="Unassembled WGS sequence"/>
</dbReference>
<name>A0A6N8FVJ5_9CHRO</name>
<reference evidence="7 8" key="1">
    <citation type="journal article" date="2019" name="Front. Microbiol.">
        <title>Genomic Features for Desiccation Tolerance and Sugar Biosynthesis in the Extremophile Gloeocapsopsis sp. UTEX B3054.</title>
        <authorList>
            <person name="Urrejola C."/>
            <person name="Alcorta J."/>
            <person name="Salas L."/>
            <person name="Vasquez M."/>
            <person name="Polz M.F."/>
            <person name="Vicuna R."/>
            <person name="Diez B."/>
        </authorList>
    </citation>
    <scope>NUCLEOTIDE SEQUENCE [LARGE SCALE GENOMIC DNA]</scope>
    <source>
        <strain evidence="7 8">1H9</strain>
    </source>
</reference>
<sequence length="199" mass="22699">MSFIPLRKAVEATGLHPNTLRKYADDGTIRSIRNAAGQRLFDVDSFLKSKKPAAEYEVCYCRVSSTKQREDLDRQVAYMHSLFPEAEIIKDIGSGLNFKRKGLQSILERLMRGDKFTLIVACRDRLCRFGFELFEYMVKLNGGKILVLDNTVHCPQTELTSDLLCIIHVFSCRMHGLRKYGKKIKEDPDLSKSESEGNS</sequence>
<evidence type="ECO:0000256" key="1">
    <source>
        <dbReference type="ARBA" id="ARBA00022908"/>
    </source>
</evidence>
<dbReference type="OrthoDB" id="460054at2"/>
<dbReference type="SMART" id="SM00857">
    <property type="entry name" value="Resolvase"/>
    <property type="match status" value="1"/>
</dbReference>
<dbReference type="InterPro" id="IPR036162">
    <property type="entry name" value="Resolvase-like_N_sf"/>
</dbReference>
<keyword evidence="1" id="KW-0229">DNA integration</keyword>
<keyword evidence="2" id="KW-0238">DNA-binding</keyword>
<keyword evidence="8" id="KW-1185">Reference proteome</keyword>
<organism evidence="7 8">
    <name type="scientific">Gloeocapsopsis dulcis AAB1 = 1H9</name>
    <dbReference type="NCBI Taxonomy" id="1433147"/>
    <lineage>
        <taxon>Bacteria</taxon>
        <taxon>Bacillati</taxon>
        <taxon>Cyanobacteriota</taxon>
        <taxon>Cyanophyceae</taxon>
        <taxon>Oscillatoriophycideae</taxon>
        <taxon>Chroococcales</taxon>
        <taxon>Chroococcaceae</taxon>
        <taxon>Gloeocapsopsis</taxon>
        <taxon>Gloeocapsopsis dulcis</taxon>
    </lineage>
</organism>
<gene>
    <name evidence="7" type="ORF">BWI75_09680</name>
</gene>
<dbReference type="InterPro" id="IPR048046">
    <property type="entry name" value="Transpos_IS607"/>
</dbReference>
<evidence type="ECO:0000256" key="3">
    <source>
        <dbReference type="ARBA" id="ARBA00023172"/>
    </source>
</evidence>
<proteinExistence type="predicted"/>
<dbReference type="GO" id="GO:0000150">
    <property type="term" value="F:DNA strand exchange activity"/>
    <property type="evidence" value="ECO:0007669"/>
    <property type="project" value="InterPro"/>
</dbReference>
<dbReference type="GO" id="GO:0015074">
    <property type="term" value="P:DNA integration"/>
    <property type="evidence" value="ECO:0007669"/>
    <property type="project" value="UniProtKB-KW"/>
</dbReference>
<evidence type="ECO:0000256" key="2">
    <source>
        <dbReference type="ARBA" id="ARBA00023125"/>
    </source>
</evidence>
<dbReference type="PROSITE" id="PS00397">
    <property type="entry name" value="RECOMBINASES_1"/>
    <property type="match status" value="1"/>
</dbReference>